<protein>
    <submittedName>
        <fullName evidence="3">4'-phosphopantetheinyl transferase superfamily protein</fullName>
    </submittedName>
</protein>
<dbReference type="EMBL" id="JAPMXC010000006">
    <property type="protein sequence ID" value="MCY0388965.1"/>
    <property type="molecule type" value="Genomic_DNA"/>
</dbReference>
<keyword evidence="4" id="KW-1185">Reference proteome</keyword>
<reference evidence="3" key="1">
    <citation type="submission" date="2022-11" db="EMBL/GenBank/DDBJ databases">
        <title>Robbsia betulipollinis sp. nov., isolated from pollen of birch (Betula pendula).</title>
        <authorList>
            <person name="Shi H."/>
            <person name="Ambika Manirajan B."/>
            <person name="Ratering S."/>
            <person name="Geissler-Plaum R."/>
            <person name="Schnell S."/>
        </authorList>
    </citation>
    <scope>NUCLEOTIDE SEQUENCE</scope>
    <source>
        <strain evidence="3">Bb-Pol-6</strain>
    </source>
</reference>
<organism evidence="3 4">
    <name type="scientific">Robbsia betulipollinis</name>
    <dbReference type="NCBI Taxonomy" id="2981849"/>
    <lineage>
        <taxon>Bacteria</taxon>
        <taxon>Pseudomonadati</taxon>
        <taxon>Pseudomonadota</taxon>
        <taxon>Betaproteobacteria</taxon>
        <taxon>Burkholderiales</taxon>
        <taxon>Burkholderiaceae</taxon>
        <taxon>Robbsia</taxon>
    </lineage>
</organism>
<dbReference type="Proteomes" id="UP001082899">
    <property type="component" value="Unassembled WGS sequence"/>
</dbReference>
<dbReference type="RefSeq" id="WP_267848831.1">
    <property type="nucleotide sequence ID" value="NZ_JAPMXC010000006.1"/>
</dbReference>
<gene>
    <name evidence="3" type="ORF">OVY01_17485</name>
</gene>
<evidence type="ECO:0000313" key="3">
    <source>
        <dbReference type="EMBL" id="MCY0388965.1"/>
    </source>
</evidence>
<evidence type="ECO:0000313" key="4">
    <source>
        <dbReference type="Proteomes" id="UP001082899"/>
    </source>
</evidence>
<accession>A0ABT3ZRX5</accession>
<dbReference type="SUPFAM" id="SSF56214">
    <property type="entry name" value="4'-phosphopantetheinyl transferase"/>
    <property type="match status" value="1"/>
</dbReference>
<comment type="caution">
    <text evidence="3">The sequence shown here is derived from an EMBL/GenBank/DDBJ whole genome shotgun (WGS) entry which is preliminary data.</text>
</comment>
<sequence length="189" mass="21626">MIAHSSNFEIDVFFSDHAARCTTRDRSCTEAALRSMKSSAKRTALGKPYLSQIPCFGFSDTARVQAYLLANRKYVGIDLESSRRDDLARRASRLAPLLNRKDEIEEEFLTLWVAKEACAKCVGLGLLQALPHMRVVRSERSEEQAGKQLLMRFGERHFVVQLFRIEDMLVGLCYRRCYGPARVALHRIR</sequence>
<name>A0ABT3ZRX5_9BURK</name>
<evidence type="ECO:0000256" key="1">
    <source>
        <dbReference type="ARBA" id="ARBA00022679"/>
    </source>
</evidence>
<dbReference type="GO" id="GO:0016740">
    <property type="term" value="F:transferase activity"/>
    <property type="evidence" value="ECO:0007669"/>
    <property type="project" value="UniProtKB-KW"/>
</dbReference>
<feature type="domain" description="4'-phosphopantetheinyl transferase" evidence="2">
    <location>
        <begin position="75"/>
        <end position="155"/>
    </location>
</feature>
<evidence type="ECO:0000259" key="2">
    <source>
        <dbReference type="Pfam" id="PF01648"/>
    </source>
</evidence>
<dbReference type="Gene3D" id="3.90.470.20">
    <property type="entry name" value="4'-phosphopantetheinyl transferase domain"/>
    <property type="match status" value="1"/>
</dbReference>
<proteinExistence type="predicted"/>
<dbReference type="InterPro" id="IPR008278">
    <property type="entry name" value="4-PPantetheinyl_Trfase_dom"/>
</dbReference>
<keyword evidence="1 3" id="KW-0808">Transferase</keyword>
<dbReference type="Pfam" id="PF01648">
    <property type="entry name" value="ACPS"/>
    <property type="match status" value="1"/>
</dbReference>
<dbReference type="InterPro" id="IPR037143">
    <property type="entry name" value="4-PPantetheinyl_Trfase_dom_sf"/>
</dbReference>